<evidence type="ECO:0000313" key="15">
    <source>
        <dbReference type="EMBL" id="KIL52406.1"/>
    </source>
</evidence>
<dbReference type="RefSeq" id="WP_041121344.1">
    <property type="nucleotide sequence ID" value="NZ_JXRQ01000012.1"/>
</dbReference>
<dbReference type="SUPFAM" id="SSF63418">
    <property type="entry name" value="MurE/MurF N-terminal domain"/>
    <property type="match status" value="1"/>
</dbReference>
<dbReference type="InterPro" id="IPR036565">
    <property type="entry name" value="Mur-like_cat_sf"/>
</dbReference>
<dbReference type="GO" id="GO:0005524">
    <property type="term" value="F:ATP binding"/>
    <property type="evidence" value="ECO:0007669"/>
    <property type="project" value="UniProtKB-UniRule"/>
</dbReference>
<evidence type="ECO:0000259" key="14">
    <source>
        <dbReference type="Pfam" id="PF08245"/>
    </source>
</evidence>
<dbReference type="EMBL" id="JXRQ01000012">
    <property type="protein sequence ID" value="KIL52406.1"/>
    <property type="molecule type" value="Genomic_DNA"/>
</dbReference>
<dbReference type="PATRIC" id="fig|135826.4.peg.662"/>
<dbReference type="Gene3D" id="3.40.1190.10">
    <property type="entry name" value="Mur-like, catalytic domain"/>
    <property type="match status" value="1"/>
</dbReference>
<comment type="function">
    <text evidence="10 11">Involved in cell wall formation. Catalyzes the final step in the synthesis of UDP-N-acetylmuramoyl-pentapeptide, the precursor of murein.</text>
</comment>
<dbReference type="GO" id="GO:0047480">
    <property type="term" value="F:UDP-N-acetylmuramoyl-tripeptide-D-alanyl-D-alanine ligase activity"/>
    <property type="evidence" value="ECO:0007669"/>
    <property type="project" value="UniProtKB-UniRule"/>
</dbReference>
<sequence>MKKTLKEIAEILKADVPAQGFEDAVAEGASINTLTIQPGNLFVPFKGEKTDGHKYVRQAFEKGAGISLWQKDVPDVPHDLPIILVDDPEAALQQLASAYRQENHFKVVAITGSNGKTTTKDMIAGVLSTKYSVQKTEGNFNNNLGLPLTLLNIKESTDVAVLEMGMSGFGEIELLSNIATPDIAVITNIGESHLQDLGSRENIAKAKFEIIAGLNQNGILFYYGDEPLLKALVQQTEGLKSASYGYEDTNGLYPRNTEIDESGSRIQLGTEETWVSIPVLGRHNVLNGLATIRTALHLGLTLGEIEEGFAKTEMTAMRMERVEGANGEVFINDAYNASPTSMLAALQFLEEAKTSGKKIAVLGDMLELGDDEETFHREIGQKINVNEIPVLLTYGPRSRWLAEEALQRTPLVYWFKDHDELVAELKKHLSKGDLVLVKGSRGMELEKVIEAFK</sequence>
<keyword evidence="2 10" id="KW-0436">Ligase</keyword>
<keyword evidence="3 10" id="KW-0132">Cell division</keyword>
<dbReference type="InterPro" id="IPR035911">
    <property type="entry name" value="MurE/MurF_N"/>
</dbReference>
<evidence type="ECO:0000256" key="11">
    <source>
        <dbReference type="RuleBase" id="RU004136"/>
    </source>
</evidence>
<comment type="subcellular location">
    <subcellularLocation>
        <location evidence="10 11">Cytoplasm</location>
    </subcellularLocation>
</comment>
<dbReference type="GO" id="GO:0005737">
    <property type="term" value="C:cytoplasm"/>
    <property type="evidence" value="ECO:0007669"/>
    <property type="project" value="UniProtKB-SubCell"/>
</dbReference>
<evidence type="ECO:0000256" key="7">
    <source>
        <dbReference type="ARBA" id="ARBA00022984"/>
    </source>
</evidence>
<dbReference type="GO" id="GO:0051301">
    <property type="term" value="P:cell division"/>
    <property type="evidence" value="ECO:0007669"/>
    <property type="project" value="UniProtKB-KW"/>
</dbReference>
<dbReference type="GO" id="GO:0008360">
    <property type="term" value="P:regulation of cell shape"/>
    <property type="evidence" value="ECO:0007669"/>
    <property type="project" value="UniProtKB-KW"/>
</dbReference>
<dbReference type="SUPFAM" id="SSF53623">
    <property type="entry name" value="MurD-like peptide ligases, catalytic domain"/>
    <property type="match status" value="1"/>
</dbReference>
<dbReference type="EC" id="6.3.2.10" evidence="10 11"/>
<dbReference type="Pfam" id="PF08245">
    <property type="entry name" value="Mur_ligase_M"/>
    <property type="match status" value="1"/>
</dbReference>
<keyword evidence="8 10" id="KW-0131">Cell cycle</keyword>
<dbReference type="Gene3D" id="3.40.1390.10">
    <property type="entry name" value="MurE/MurF, N-terminal domain"/>
    <property type="match status" value="1"/>
</dbReference>
<dbReference type="Proteomes" id="UP000031950">
    <property type="component" value="Unassembled WGS sequence"/>
</dbReference>
<dbReference type="InterPro" id="IPR005863">
    <property type="entry name" value="UDP-N-AcMur_synth"/>
</dbReference>
<evidence type="ECO:0000256" key="1">
    <source>
        <dbReference type="ARBA" id="ARBA00022490"/>
    </source>
</evidence>
<dbReference type="UniPathway" id="UPA00219"/>
<comment type="catalytic activity">
    <reaction evidence="10 11">
        <text>D-alanyl-D-alanine + UDP-N-acetyl-alpha-D-muramoyl-L-alanyl-gamma-D-glutamyl-meso-2,6-diaminopimelate + ATP = UDP-N-acetyl-alpha-D-muramoyl-L-alanyl-gamma-D-glutamyl-meso-2,6-diaminopimeloyl-D-alanyl-D-alanine + ADP + phosphate + H(+)</text>
        <dbReference type="Rhea" id="RHEA:28374"/>
        <dbReference type="ChEBI" id="CHEBI:15378"/>
        <dbReference type="ChEBI" id="CHEBI:30616"/>
        <dbReference type="ChEBI" id="CHEBI:43474"/>
        <dbReference type="ChEBI" id="CHEBI:57822"/>
        <dbReference type="ChEBI" id="CHEBI:61386"/>
        <dbReference type="ChEBI" id="CHEBI:83905"/>
        <dbReference type="ChEBI" id="CHEBI:456216"/>
        <dbReference type="EC" id="6.3.2.10"/>
    </reaction>
</comment>
<keyword evidence="16" id="KW-1185">Reference proteome</keyword>
<dbReference type="Gene3D" id="3.90.190.20">
    <property type="entry name" value="Mur ligase, C-terminal domain"/>
    <property type="match status" value="1"/>
</dbReference>
<keyword evidence="6 10" id="KW-0133">Cell shape</keyword>
<protein>
    <recommendedName>
        <fullName evidence="10 11">UDP-N-acetylmuramoyl-tripeptide--D-alanyl-D-alanine ligase</fullName>
        <ecNumber evidence="10 11">6.3.2.10</ecNumber>
    </recommendedName>
    <alternativeName>
        <fullName evidence="10">D-alanyl-D-alanine-adding enzyme</fullName>
    </alternativeName>
</protein>
<dbReference type="GO" id="GO:0008766">
    <property type="term" value="F:UDP-N-acetylmuramoylalanyl-D-glutamyl-2,6-diaminopimelate-D-alanyl-D-alanine ligase activity"/>
    <property type="evidence" value="ECO:0007669"/>
    <property type="project" value="RHEA"/>
</dbReference>
<comment type="similarity">
    <text evidence="10">Belongs to the MurCDEF family. MurF subfamily.</text>
</comment>
<accession>A0A0C2W745</accession>
<keyword evidence="9 10" id="KW-0961">Cell wall biogenesis/degradation</keyword>
<dbReference type="HAMAP" id="MF_02019">
    <property type="entry name" value="MurF"/>
    <property type="match status" value="1"/>
</dbReference>
<keyword evidence="4 10" id="KW-0547">Nucleotide-binding</keyword>
<evidence type="ECO:0000256" key="6">
    <source>
        <dbReference type="ARBA" id="ARBA00022960"/>
    </source>
</evidence>
<dbReference type="SUPFAM" id="SSF53244">
    <property type="entry name" value="MurD-like peptide ligases, peptide-binding domain"/>
    <property type="match status" value="1"/>
</dbReference>
<dbReference type="AlphaFoldDB" id="A0A0C2W745"/>
<dbReference type="PANTHER" id="PTHR43024:SF1">
    <property type="entry name" value="UDP-N-ACETYLMURAMOYL-TRIPEPTIDE--D-ALANYL-D-ALANINE LIGASE"/>
    <property type="match status" value="1"/>
</dbReference>
<evidence type="ECO:0000256" key="3">
    <source>
        <dbReference type="ARBA" id="ARBA00022618"/>
    </source>
</evidence>
<evidence type="ECO:0000256" key="2">
    <source>
        <dbReference type="ARBA" id="ARBA00022598"/>
    </source>
</evidence>
<feature type="domain" description="Mur ligase N-terminal catalytic" evidence="12">
    <location>
        <begin position="30"/>
        <end position="100"/>
    </location>
</feature>
<dbReference type="NCBIfam" id="TIGR01143">
    <property type="entry name" value="murF"/>
    <property type="match status" value="1"/>
</dbReference>
<evidence type="ECO:0000259" key="12">
    <source>
        <dbReference type="Pfam" id="PF01225"/>
    </source>
</evidence>
<keyword evidence="5 10" id="KW-0067">ATP-binding</keyword>
<dbReference type="Pfam" id="PF02875">
    <property type="entry name" value="Mur_ligase_C"/>
    <property type="match status" value="1"/>
</dbReference>
<organism evidence="15 16">
    <name type="scientific">Jeotgalibacillus alimentarius</name>
    <dbReference type="NCBI Taxonomy" id="135826"/>
    <lineage>
        <taxon>Bacteria</taxon>
        <taxon>Bacillati</taxon>
        <taxon>Bacillota</taxon>
        <taxon>Bacilli</taxon>
        <taxon>Bacillales</taxon>
        <taxon>Caryophanaceae</taxon>
        <taxon>Jeotgalibacillus</taxon>
    </lineage>
</organism>
<dbReference type="PANTHER" id="PTHR43024">
    <property type="entry name" value="UDP-N-ACETYLMURAMOYL-TRIPEPTIDE--D-ALANYL-D-ALANINE LIGASE"/>
    <property type="match status" value="1"/>
</dbReference>
<feature type="binding site" evidence="10">
    <location>
        <begin position="112"/>
        <end position="118"/>
    </location>
    <ligand>
        <name>ATP</name>
        <dbReference type="ChEBI" id="CHEBI:30616"/>
    </ligand>
</feature>
<keyword evidence="7 10" id="KW-0573">Peptidoglycan synthesis</keyword>
<feature type="domain" description="Mur ligase C-terminal" evidence="13">
    <location>
        <begin position="317"/>
        <end position="441"/>
    </location>
</feature>
<comment type="pathway">
    <text evidence="10 11">Cell wall biogenesis; peptidoglycan biosynthesis.</text>
</comment>
<evidence type="ECO:0000256" key="9">
    <source>
        <dbReference type="ARBA" id="ARBA00023316"/>
    </source>
</evidence>
<dbReference type="Pfam" id="PF01225">
    <property type="entry name" value="Mur_ligase"/>
    <property type="match status" value="1"/>
</dbReference>
<dbReference type="InterPro" id="IPR051046">
    <property type="entry name" value="MurCDEF_CellWall_CoF430Synth"/>
</dbReference>
<gene>
    <name evidence="10" type="primary">murF</name>
    <name evidence="15" type="ORF">KP77_06660</name>
</gene>
<name>A0A0C2W745_9BACL</name>
<comment type="caution">
    <text evidence="15">The sequence shown here is derived from an EMBL/GenBank/DDBJ whole genome shotgun (WGS) entry which is preliminary data.</text>
</comment>
<dbReference type="STRING" id="135826.KP77_06660"/>
<evidence type="ECO:0000256" key="4">
    <source>
        <dbReference type="ARBA" id="ARBA00022741"/>
    </source>
</evidence>
<evidence type="ECO:0000313" key="16">
    <source>
        <dbReference type="Proteomes" id="UP000031950"/>
    </source>
</evidence>
<keyword evidence="1 10" id="KW-0963">Cytoplasm</keyword>
<dbReference type="OrthoDB" id="9801978at2"/>
<dbReference type="InterPro" id="IPR004101">
    <property type="entry name" value="Mur_ligase_C"/>
</dbReference>
<dbReference type="InterPro" id="IPR036615">
    <property type="entry name" value="Mur_ligase_C_dom_sf"/>
</dbReference>
<feature type="domain" description="Mur ligase central" evidence="14">
    <location>
        <begin position="110"/>
        <end position="293"/>
    </location>
</feature>
<reference evidence="15 16" key="1">
    <citation type="submission" date="2015-01" db="EMBL/GenBank/DDBJ databases">
        <title>Genome sequence of Jeotgalibacillus alimentarius.</title>
        <authorList>
            <person name="Goh K.M."/>
            <person name="Chan K.-G."/>
            <person name="Yaakop A.S."/>
            <person name="Ee R."/>
            <person name="Gan H.M."/>
            <person name="Chan C.S."/>
        </authorList>
    </citation>
    <scope>NUCLEOTIDE SEQUENCE [LARGE SCALE GENOMIC DNA]</scope>
    <source>
        <strain evidence="15 16">YKJ-13</strain>
    </source>
</reference>
<evidence type="ECO:0000256" key="10">
    <source>
        <dbReference type="HAMAP-Rule" id="MF_02019"/>
    </source>
</evidence>
<proteinExistence type="inferred from homology"/>
<dbReference type="GO" id="GO:0009252">
    <property type="term" value="P:peptidoglycan biosynthetic process"/>
    <property type="evidence" value="ECO:0007669"/>
    <property type="project" value="UniProtKB-UniRule"/>
</dbReference>
<evidence type="ECO:0000256" key="8">
    <source>
        <dbReference type="ARBA" id="ARBA00023306"/>
    </source>
</evidence>
<evidence type="ECO:0000259" key="13">
    <source>
        <dbReference type="Pfam" id="PF02875"/>
    </source>
</evidence>
<dbReference type="InterPro" id="IPR013221">
    <property type="entry name" value="Mur_ligase_cen"/>
</dbReference>
<dbReference type="GO" id="GO:0071555">
    <property type="term" value="P:cell wall organization"/>
    <property type="evidence" value="ECO:0007669"/>
    <property type="project" value="UniProtKB-KW"/>
</dbReference>
<evidence type="ECO:0000256" key="5">
    <source>
        <dbReference type="ARBA" id="ARBA00022840"/>
    </source>
</evidence>
<dbReference type="InterPro" id="IPR000713">
    <property type="entry name" value="Mur_ligase_N"/>
</dbReference>